<feature type="region of interest" description="Disordered" evidence="1">
    <location>
        <begin position="102"/>
        <end position="138"/>
    </location>
</feature>
<evidence type="ECO:0000313" key="3">
    <source>
        <dbReference type="Proteomes" id="UP000037460"/>
    </source>
</evidence>
<protein>
    <submittedName>
        <fullName evidence="2">Uncharacterized protein</fullName>
    </submittedName>
</protein>
<proteinExistence type="predicted"/>
<keyword evidence="3" id="KW-1185">Reference proteome</keyword>
<feature type="compositionally biased region" description="Basic and acidic residues" evidence="1">
    <location>
        <begin position="109"/>
        <end position="118"/>
    </location>
</feature>
<organism evidence="2 3">
    <name type="scientific">Chrysochromulina tobinii</name>
    <dbReference type="NCBI Taxonomy" id="1460289"/>
    <lineage>
        <taxon>Eukaryota</taxon>
        <taxon>Haptista</taxon>
        <taxon>Haptophyta</taxon>
        <taxon>Prymnesiophyceae</taxon>
        <taxon>Prymnesiales</taxon>
        <taxon>Chrysochromulinaceae</taxon>
        <taxon>Chrysochromulina</taxon>
    </lineage>
</organism>
<evidence type="ECO:0000313" key="2">
    <source>
        <dbReference type="EMBL" id="KOO32086.1"/>
    </source>
</evidence>
<feature type="compositionally biased region" description="Acidic residues" evidence="1">
    <location>
        <begin position="123"/>
        <end position="137"/>
    </location>
</feature>
<dbReference type="Proteomes" id="UP000037460">
    <property type="component" value="Unassembled WGS sequence"/>
</dbReference>
<comment type="caution">
    <text evidence="2">The sequence shown here is derived from an EMBL/GenBank/DDBJ whole genome shotgun (WGS) entry which is preliminary data.</text>
</comment>
<dbReference type="AlphaFoldDB" id="A0A0M0JZL1"/>
<reference evidence="3" key="1">
    <citation type="journal article" date="2015" name="PLoS Genet.">
        <title>Genome Sequence and Transcriptome Analyses of Chrysochromulina tobin: Metabolic Tools for Enhanced Algal Fitness in the Prominent Order Prymnesiales (Haptophyceae).</title>
        <authorList>
            <person name="Hovde B.T."/>
            <person name="Deodato C.R."/>
            <person name="Hunsperger H.M."/>
            <person name="Ryken S.A."/>
            <person name="Yost W."/>
            <person name="Jha R.K."/>
            <person name="Patterson J."/>
            <person name="Monnat R.J. Jr."/>
            <person name="Barlow S.B."/>
            <person name="Starkenburg S.R."/>
            <person name="Cattolico R.A."/>
        </authorList>
    </citation>
    <scope>NUCLEOTIDE SEQUENCE</scope>
    <source>
        <strain evidence="3">CCMP291</strain>
    </source>
</reference>
<evidence type="ECO:0000256" key="1">
    <source>
        <dbReference type="SAM" id="MobiDB-lite"/>
    </source>
</evidence>
<name>A0A0M0JZL1_9EUKA</name>
<sequence length="208" mass="23074">MLKLATCKTGAWKKNIFVTKDVIKLILDDPILYAMFRKEVDARRMPTIAAFVNARLSGVSIAAMDKLRFATIWTPGHTTLAKAVKHMEKHISTTWCPNGPVASWGTTRTAEEQRRTRTADVPMDVEDEDAEDEEDAADLDREVDEAMRAPPDEREAQAVSLEEQGFALLRLEFPLATDEEINDRWAGGLGETIDNGEGGPCNVVQVMG</sequence>
<dbReference type="EMBL" id="JWZX01001852">
    <property type="protein sequence ID" value="KOO32086.1"/>
    <property type="molecule type" value="Genomic_DNA"/>
</dbReference>
<gene>
    <name evidence="2" type="ORF">Ctob_012131</name>
</gene>
<accession>A0A0M0JZL1</accession>